<dbReference type="InterPro" id="IPR003660">
    <property type="entry name" value="HAMP_dom"/>
</dbReference>
<dbReference type="PROSITE" id="PS50111">
    <property type="entry name" value="CHEMOTAXIS_TRANSDUC_2"/>
    <property type="match status" value="1"/>
</dbReference>
<evidence type="ECO:0000313" key="9">
    <source>
        <dbReference type="Proteomes" id="UP000192917"/>
    </source>
</evidence>
<gene>
    <name evidence="8" type="ORF">SAMN05428998_10759</name>
</gene>
<feature type="domain" description="NIT" evidence="7">
    <location>
        <begin position="54"/>
        <end position="305"/>
    </location>
</feature>
<dbReference type="SUPFAM" id="SSF58104">
    <property type="entry name" value="Methyl-accepting chemotaxis protein (MCP) signaling domain"/>
    <property type="match status" value="1"/>
</dbReference>
<evidence type="ECO:0000259" key="5">
    <source>
        <dbReference type="PROSITE" id="PS50111"/>
    </source>
</evidence>
<name>A0A1Y6BTT9_9PROT</name>
<keyword evidence="4" id="KW-0812">Transmembrane</keyword>
<evidence type="ECO:0000256" key="3">
    <source>
        <dbReference type="PROSITE-ProRule" id="PRU00284"/>
    </source>
</evidence>
<dbReference type="AlphaFoldDB" id="A0A1Y6BTT9"/>
<dbReference type="Pfam" id="PF00015">
    <property type="entry name" value="MCPsignal"/>
    <property type="match status" value="1"/>
</dbReference>
<dbReference type="PANTHER" id="PTHR32089:SF112">
    <property type="entry name" value="LYSOZYME-LIKE PROTEIN-RELATED"/>
    <property type="match status" value="1"/>
</dbReference>
<dbReference type="STRING" id="560819.SAMN05428998_10759"/>
<feature type="domain" description="Methyl-accepting transducer" evidence="5">
    <location>
        <begin position="422"/>
        <end position="665"/>
    </location>
</feature>
<feature type="transmembrane region" description="Helical" evidence="4">
    <location>
        <begin position="313"/>
        <end position="335"/>
    </location>
</feature>
<protein>
    <submittedName>
        <fullName evidence="8">Methyl-accepting chemotaxis protein</fullName>
    </submittedName>
</protein>
<proteinExistence type="inferred from homology"/>
<dbReference type="PROSITE" id="PS50885">
    <property type="entry name" value="HAMP"/>
    <property type="match status" value="1"/>
</dbReference>
<dbReference type="InterPro" id="IPR010910">
    <property type="entry name" value="Nitrate/nitrite_sensing_bac"/>
</dbReference>
<dbReference type="PROSITE" id="PS50906">
    <property type="entry name" value="NIT"/>
    <property type="match status" value="1"/>
</dbReference>
<sequence length="685" mass="71507">MKRFLQDAPVATRVAVSALLPMLGLLAFAGLFVADAWQGTRTAEELKALAGWAPAVGDLVHELQKERGISAGFIGAGRQGGFADRLDAQRRATDARLGPTRDLLARQARRQEAPLDAQLTAAVERLDALPALRRNVGDGTLSLADSVAAYSETVGQLIGLVSRMAVLSRDPDVRQTITAYVSVLQAKERAGLERAMGANGFAASAFPPALHRRLLALVTAQDQFLDRFREAASPSERERFRALAGDATFAEVARLRRIAIDAGYGGPLDGVTASAWFDAATARIDRLKQLEDLLAADLTAGIDGKLAAARRELALSAGLVLLLLALTSLAVFAVVRSITRPCRRMTGVMTELAAGRHELAVTDGDRHDEIGAMARAVEVFRRNAIEAERLAAEQAGEQAAKAARAAEIERLCHAFDSGAAEILEAVSAASTQLRQTAGSMSETAESANGQARRVAGAASDASQHVSSVAAAMEELSKSIDEIGRQVSSSSVTAGSAIEEAEAAGGTVRELAEAGQRIGEVVELISAIADQTNLLALNATIEAARAGDAGKGFAVVASEVKNLAGQTARATEEIGSQIAAMQQSTAGTVSAMERVRRVIALLAETATAIAGAVEEQTAATHEMSRSIQGLAEGTREISGGIAEVSEASDETGRAAEEVRGASGQLSQQAETLRREVGSFLAGVRAA</sequence>
<evidence type="ECO:0000256" key="4">
    <source>
        <dbReference type="SAM" id="Phobius"/>
    </source>
</evidence>
<keyword evidence="4" id="KW-1133">Transmembrane helix</keyword>
<dbReference type="GO" id="GO:0016020">
    <property type="term" value="C:membrane"/>
    <property type="evidence" value="ECO:0007669"/>
    <property type="project" value="InterPro"/>
</dbReference>
<keyword evidence="1 3" id="KW-0807">Transducer</keyword>
<dbReference type="Gene3D" id="1.10.8.500">
    <property type="entry name" value="HAMP domain in histidine kinase"/>
    <property type="match status" value="1"/>
</dbReference>
<dbReference type="InterPro" id="IPR013587">
    <property type="entry name" value="Nitrate/nitrite_sensing"/>
</dbReference>
<organism evidence="8 9">
    <name type="scientific">Tistlia consotensis USBA 355</name>
    <dbReference type="NCBI Taxonomy" id="560819"/>
    <lineage>
        <taxon>Bacteria</taxon>
        <taxon>Pseudomonadati</taxon>
        <taxon>Pseudomonadota</taxon>
        <taxon>Alphaproteobacteria</taxon>
        <taxon>Rhodospirillales</taxon>
        <taxon>Rhodovibrionaceae</taxon>
        <taxon>Tistlia</taxon>
    </lineage>
</organism>
<dbReference type="EMBL" id="FWZX01000007">
    <property type="protein sequence ID" value="SMF20904.1"/>
    <property type="molecule type" value="Genomic_DNA"/>
</dbReference>
<feature type="domain" description="HAMP" evidence="6">
    <location>
        <begin position="336"/>
        <end position="389"/>
    </location>
</feature>
<comment type="similarity">
    <text evidence="2">Belongs to the methyl-accepting chemotaxis (MCP) protein family.</text>
</comment>
<dbReference type="Gene3D" id="1.10.287.950">
    <property type="entry name" value="Methyl-accepting chemotaxis protein"/>
    <property type="match status" value="1"/>
</dbReference>
<dbReference type="SMART" id="SM00283">
    <property type="entry name" value="MA"/>
    <property type="match status" value="1"/>
</dbReference>
<accession>A0A1Y6BTT9</accession>
<dbReference type="Proteomes" id="UP000192917">
    <property type="component" value="Unassembled WGS sequence"/>
</dbReference>
<keyword evidence="9" id="KW-1185">Reference proteome</keyword>
<dbReference type="Pfam" id="PF00672">
    <property type="entry name" value="HAMP"/>
    <property type="match status" value="1"/>
</dbReference>
<evidence type="ECO:0000256" key="1">
    <source>
        <dbReference type="ARBA" id="ARBA00023224"/>
    </source>
</evidence>
<dbReference type="RefSeq" id="WP_085122765.1">
    <property type="nucleotide sequence ID" value="NZ_FWZX01000007.1"/>
</dbReference>
<reference evidence="8 9" key="1">
    <citation type="submission" date="2017-04" db="EMBL/GenBank/DDBJ databases">
        <authorList>
            <person name="Afonso C.L."/>
            <person name="Miller P.J."/>
            <person name="Scott M.A."/>
            <person name="Spackman E."/>
            <person name="Goraichik I."/>
            <person name="Dimitrov K.M."/>
            <person name="Suarez D.L."/>
            <person name="Swayne D.E."/>
        </authorList>
    </citation>
    <scope>NUCLEOTIDE SEQUENCE [LARGE SCALE GENOMIC DNA]</scope>
    <source>
        <strain evidence="8 9">USBA 355</strain>
    </source>
</reference>
<dbReference type="SMART" id="SM00304">
    <property type="entry name" value="HAMP"/>
    <property type="match status" value="2"/>
</dbReference>
<evidence type="ECO:0000313" key="8">
    <source>
        <dbReference type="EMBL" id="SMF20904.1"/>
    </source>
</evidence>
<evidence type="ECO:0000256" key="2">
    <source>
        <dbReference type="ARBA" id="ARBA00029447"/>
    </source>
</evidence>
<dbReference type="PANTHER" id="PTHR32089">
    <property type="entry name" value="METHYL-ACCEPTING CHEMOTAXIS PROTEIN MCPB"/>
    <property type="match status" value="1"/>
</dbReference>
<evidence type="ECO:0000259" key="7">
    <source>
        <dbReference type="PROSITE" id="PS50906"/>
    </source>
</evidence>
<dbReference type="InterPro" id="IPR004089">
    <property type="entry name" value="MCPsignal_dom"/>
</dbReference>
<evidence type="ECO:0000259" key="6">
    <source>
        <dbReference type="PROSITE" id="PS50885"/>
    </source>
</evidence>
<dbReference type="Pfam" id="PF08376">
    <property type="entry name" value="NIT"/>
    <property type="match status" value="1"/>
</dbReference>
<dbReference type="GO" id="GO:0007165">
    <property type="term" value="P:signal transduction"/>
    <property type="evidence" value="ECO:0007669"/>
    <property type="project" value="UniProtKB-KW"/>
</dbReference>
<keyword evidence="4" id="KW-0472">Membrane</keyword>